<feature type="region of interest" description="Disordered" evidence="1">
    <location>
        <begin position="13"/>
        <end position="32"/>
    </location>
</feature>
<organism evidence="2 3">
    <name type="scientific">Caerostris extrusa</name>
    <name type="common">Bark spider</name>
    <name type="synonym">Caerostris bankana</name>
    <dbReference type="NCBI Taxonomy" id="172846"/>
    <lineage>
        <taxon>Eukaryota</taxon>
        <taxon>Metazoa</taxon>
        <taxon>Ecdysozoa</taxon>
        <taxon>Arthropoda</taxon>
        <taxon>Chelicerata</taxon>
        <taxon>Arachnida</taxon>
        <taxon>Araneae</taxon>
        <taxon>Araneomorphae</taxon>
        <taxon>Entelegynae</taxon>
        <taxon>Araneoidea</taxon>
        <taxon>Araneidae</taxon>
        <taxon>Caerostris</taxon>
    </lineage>
</organism>
<protein>
    <submittedName>
        <fullName evidence="2">Uncharacterized protein</fullName>
    </submittedName>
</protein>
<keyword evidence="3" id="KW-1185">Reference proteome</keyword>
<dbReference type="AlphaFoldDB" id="A0AAV4MBV5"/>
<sequence>MKVTSLRLERWKKKKKLSSGAKNETRFSDQNGSELLQHHAHASGVRSTKEAWYSGQGAFEFKPPPK</sequence>
<evidence type="ECO:0000313" key="3">
    <source>
        <dbReference type="Proteomes" id="UP001054945"/>
    </source>
</evidence>
<accession>A0AAV4MBV5</accession>
<comment type="caution">
    <text evidence="2">The sequence shown here is derived from an EMBL/GenBank/DDBJ whole genome shotgun (WGS) entry which is preliminary data.</text>
</comment>
<reference evidence="2 3" key="1">
    <citation type="submission" date="2021-06" db="EMBL/GenBank/DDBJ databases">
        <title>Caerostris extrusa draft genome.</title>
        <authorList>
            <person name="Kono N."/>
            <person name="Arakawa K."/>
        </authorList>
    </citation>
    <scope>NUCLEOTIDE SEQUENCE [LARGE SCALE GENOMIC DNA]</scope>
</reference>
<dbReference type="Proteomes" id="UP001054945">
    <property type="component" value="Unassembled WGS sequence"/>
</dbReference>
<dbReference type="EMBL" id="BPLR01019532">
    <property type="protein sequence ID" value="GIX68891.1"/>
    <property type="molecule type" value="Genomic_DNA"/>
</dbReference>
<proteinExistence type="predicted"/>
<name>A0AAV4MBV5_CAEEX</name>
<gene>
    <name evidence="2" type="ORF">CEXT_743111</name>
</gene>
<evidence type="ECO:0000256" key="1">
    <source>
        <dbReference type="SAM" id="MobiDB-lite"/>
    </source>
</evidence>
<evidence type="ECO:0000313" key="2">
    <source>
        <dbReference type="EMBL" id="GIX68891.1"/>
    </source>
</evidence>